<dbReference type="Proteomes" id="UP000027361">
    <property type="component" value="Unassembled WGS sequence"/>
</dbReference>
<dbReference type="GeneID" id="25266009"/>
<dbReference type="HOGENOM" id="CLU_1215523_0_0_1"/>
<dbReference type="EMBL" id="JMSN01000038">
    <property type="protein sequence ID" value="KDN45938.1"/>
    <property type="molecule type" value="Genomic_DNA"/>
</dbReference>
<dbReference type="OrthoDB" id="5358475at2759"/>
<keyword evidence="2" id="KW-1185">Reference proteome</keyword>
<name>A0A066W079_TILAU</name>
<dbReference type="RefSeq" id="XP_013243376.1">
    <property type="nucleotide sequence ID" value="XM_013387922.1"/>
</dbReference>
<evidence type="ECO:0000313" key="1">
    <source>
        <dbReference type="EMBL" id="KDN45938.1"/>
    </source>
</evidence>
<sequence length="228" mass="25249">MYMAKHLPSSSRDMFSNPVFYHNHWRNEEADCAKCLARNSFAGPATGDFWHHRYLQQTVQVYAGNIAETPSSVTISLPQTTVVSDAPNGGTSAQRGPLKDVIEASWNSTVTYDWAQYGEAKAKDLQLMPTTDRTFAFDPASLNFHNSKPARGQPASPEFDWGKSAYAFIATACPFSWNTGKDQEVNETPPKSAADTGTRHDITLVPYAATKLRVDKLAILSSWRNTLL</sequence>
<proteinExistence type="predicted"/>
<dbReference type="STRING" id="1037660.A0A066W079"/>
<dbReference type="InParanoid" id="A0A066W079"/>
<evidence type="ECO:0000313" key="2">
    <source>
        <dbReference type="Proteomes" id="UP000027361"/>
    </source>
</evidence>
<accession>A0A066W079</accession>
<gene>
    <name evidence="1" type="ORF">K437DRAFT_268245</name>
</gene>
<dbReference type="AlphaFoldDB" id="A0A066W079"/>
<protein>
    <submittedName>
        <fullName evidence="1">Uncharacterized protein</fullName>
    </submittedName>
</protein>
<reference evidence="1 2" key="1">
    <citation type="submission" date="2014-05" db="EMBL/GenBank/DDBJ databases">
        <title>Draft genome sequence of a rare smut relative, Tilletiaria anomala UBC 951.</title>
        <authorList>
            <consortium name="DOE Joint Genome Institute"/>
            <person name="Toome M."/>
            <person name="Kuo A."/>
            <person name="Henrissat B."/>
            <person name="Lipzen A."/>
            <person name="Tritt A."/>
            <person name="Yoshinaga Y."/>
            <person name="Zane M."/>
            <person name="Barry K."/>
            <person name="Grigoriev I.V."/>
            <person name="Spatafora J.W."/>
            <person name="Aimea M.C."/>
        </authorList>
    </citation>
    <scope>NUCLEOTIDE SEQUENCE [LARGE SCALE GENOMIC DNA]</scope>
    <source>
        <strain evidence="1 2">UBC 951</strain>
    </source>
</reference>
<comment type="caution">
    <text evidence="1">The sequence shown here is derived from an EMBL/GenBank/DDBJ whole genome shotgun (WGS) entry which is preliminary data.</text>
</comment>
<organism evidence="1 2">
    <name type="scientific">Tilletiaria anomala (strain ATCC 24038 / CBS 436.72 / UBC 951)</name>
    <dbReference type="NCBI Taxonomy" id="1037660"/>
    <lineage>
        <taxon>Eukaryota</taxon>
        <taxon>Fungi</taxon>
        <taxon>Dikarya</taxon>
        <taxon>Basidiomycota</taxon>
        <taxon>Ustilaginomycotina</taxon>
        <taxon>Exobasidiomycetes</taxon>
        <taxon>Georgefischeriales</taxon>
        <taxon>Tilletiariaceae</taxon>
        <taxon>Tilletiaria</taxon>
    </lineage>
</organism>